<dbReference type="SUPFAM" id="SSF52047">
    <property type="entry name" value="RNI-like"/>
    <property type="match status" value="1"/>
</dbReference>
<name>A0ABQ7GIQ6_DUNSA</name>
<comment type="caution">
    <text evidence="2">The sequence shown here is derived from an EMBL/GenBank/DDBJ whole genome shotgun (WGS) entry which is preliminary data.</text>
</comment>
<protein>
    <submittedName>
        <fullName evidence="2">Uncharacterized protein</fullName>
    </submittedName>
</protein>
<dbReference type="Proteomes" id="UP000815325">
    <property type="component" value="Unassembled WGS sequence"/>
</dbReference>
<dbReference type="Gene3D" id="3.80.10.10">
    <property type="entry name" value="Ribonuclease Inhibitor"/>
    <property type="match status" value="1"/>
</dbReference>
<dbReference type="InterPro" id="IPR032675">
    <property type="entry name" value="LRR_dom_sf"/>
</dbReference>
<accession>A0ABQ7GIQ6</accession>
<keyword evidence="3" id="KW-1185">Reference proteome</keyword>
<evidence type="ECO:0000313" key="2">
    <source>
        <dbReference type="EMBL" id="KAF5834498.1"/>
    </source>
</evidence>
<proteinExistence type="predicted"/>
<dbReference type="EMBL" id="MU069752">
    <property type="protein sequence ID" value="KAF5834498.1"/>
    <property type="molecule type" value="Genomic_DNA"/>
</dbReference>
<organism evidence="2 3">
    <name type="scientific">Dunaliella salina</name>
    <name type="common">Green alga</name>
    <name type="synonym">Protococcus salinus</name>
    <dbReference type="NCBI Taxonomy" id="3046"/>
    <lineage>
        <taxon>Eukaryota</taxon>
        <taxon>Viridiplantae</taxon>
        <taxon>Chlorophyta</taxon>
        <taxon>core chlorophytes</taxon>
        <taxon>Chlorophyceae</taxon>
        <taxon>CS clade</taxon>
        <taxon>Chlamydomonadales</taxon>
        <taxon>Dunaliellaceae</taxon>
        <taxon>Dunaliella</taxon>
    </lineage>
</organism>
<comment type="subcellular location">
    <subcellularLocation>
        <location evidence="1">Cytoplasm</location>
        <location evidence="1">Cytoskeleton</location>
        <location evidence="1">Cilium axoneme</location>
    </subcellularLocation>
</comment>
<evidence type="ECO:0000256" key="1">
    <source>
        <dbReference type="ARBA" id="ARBA00004430"/>
    </source>
</evidence>
<sequence>MTSRSVQEETRLSKLTDDVLGLIYASCGEDMESMKAFRHTCAALKRSPSVNAQIRSIDLSKDYGNQPSKVAAFPRNAVMKAMKLRTADLMPGGWMYQLEPAVRAKMSHVEELTLVNVKNSFLDEGAASMLLSLLPRLRALSLEADCFVSGSCKDLKAGGSFTSGFLNALAAQVKLRSLVVNDSVSFEALKEVAVEKLESLHKLVCYFPGDDANTAVNFFECPPLPQLQELILQNCSPLNLDFLLLRSPLLYLHLGESCDLPPGNYASQTLQSITIIPLLSSGFLGLAIENFPRLEACWLKGVDLAGSDDLPDADVVIEARNLATAAVKWPLRAVDDGKEYDGTSFYVAGSHRWSASLCASVLSVLHPLQPFISTVEVVGLSRFCFDNLTGFASLCEVLRGPFDTPRYLWFSDDVFPEQFEISPLLEAVPTLSNLIFVCLGHPPRDLLAAMLAEQSAGRTRSLFMELQDAAFDIRAKFQVVIEQWQSLCRTLPQPVHVTLAIN</sequence>
<gene>
    <name evidence="2" type="ORF">DUNSADRAFT_8791</name>
</gene>
<reference evidence="2" key="1">
    <citation type="submission" date="2017-08" db="EMBL/GenBank/DDBJ databases">
        <authorList>
            <person name="Polle J.E."/>
            <person name="Barry K."/>
            <person name="Cushman J."/>
            <person name="Schmutz J."/>
            <person name="Tran D."/>
            <person name="Hathwaick L.T."/>
            <person name="Yim W.C."/>
            <person name="Jenkins J."/>
            <person name="Mckie-Krisberg Z.M."/>
            <person name="Prochnik S."/>
            <person name="Lindquist E."/>
            <person name="Dockter R.B."/>
            <person name="Adam C."/>
            <person name="Molina H."/>
            <person name="Bunkerborg J."/>
            <person name="Jin E."/>
            <person name="Buchheim M."/>
            <person name="Magnuson J."/>
        </authorList>
    </citation>
    <scope>NUCLEOTIDE SEQUENCE</scope>
    <source>
        <strain evidence="2">CCAP 19/18</strain>
    </source>
</reference>
<evidence type="ECO:0000313" key="3">
    <source>
        <dbReference type="Proteomes" id="UP000815325"/>
    </source>
</evidence>